<accession>A0ABW2Y2S7</accession>
<reference evidence="2" key="1">
    <citation type="journal article" date="2019" name="Int. J. Syst. Evol. Microbiol.">
        <title>The Global Catalogue of Microorganisms (GCM) 10K type strain sequencing project: providing services to taxonomists for standard genome sequencing and annotation.</title>
        <authorList>
            <consortium name="The Broad Institute Genomics Platform"/>
            <consortium name="The Broad Institute Genome Sequencing Center for Infectious Disease"/>
            <person name="Wu L."/>
            <person name="Ma J."/>
        </authorList>
    </citation>
    <scope>NUCLEOTIDE SEQUENCE [LARGE SCALE GENOMIC DNA]</scope>
    <source>
        <strain evidence="2">JCM 9371</strain>
    </source>
</reference>
<comment type="caution">
    <text evidence="1">The sequence shown here is derived from an EMBL/GenBank/DDBJ whole genome shotgun (WGS) entry which is preliminary data.</text>
</comment>
<keyword evidence="2" id="KW-1185">Reference proteome</keyword>
<dbReference type="RefSeq" id="WP_165502724.1">
    <property type="nucleotide sequence ID" value="NZ_CAACUY010000013.1"/>
</dbReference>
<gene>
    <name evidence="1" type="ORF">ACFQZM_48635</name>
</gene>
<sequence length="66" mass="6340">MPVPGVGVLALEVSEDLVGAGALTARLVVATDADAAAIGEVVIGVTGDGPHGWSGLRGLGVLPTGH</sequence>
<organism evidence="1 2">
    <name type="scientific">Actinomadura fibrosa</name>
    <dbReference type="NCBI Taxonomy" id="111802"/>
    <lineage>
        <taxon>Bacteria</taxon>
        <taxon>Bacillati</taxon>
        <taxon>Actinomycetota</taxon>
        <taxon>Actinomycetes</taxon>
        <taxon>Streptosporangiales</taxon>
        <taxon>Thermomonosporaceae</taxon>
        <taxon>Actinomadura</taxon>
    </lineage>
</organism>
<protein>
    <submittedName>
        <fullName evidence="1">Uncharacterized protein</fullName>
    </submittedName>
</protein>
<name>A0ABW2Y2S7_9ACTN</name>
<dbReference type="EMBL" id="JBHTGP010000041">
    <property type="protein sequence ID" value="MFD0692427.1"/>
    <property type="molecule type" value="Genomic_DNA"/>
</dbReference>
<evidence type="ECO:0000313" key="1">
    <source>
        <dbReference type="EMBL" id="MFD0692427.1"/>
    </source>
</evidence>
<evidence type="ECO:0000313" key="2">
    <source>
        <dbReference type="Proteomes" id="UP001597063"/>
    </source>
</evidence>
<proteinExistence type="predicted"/>
<dbReference type="Proteomes" id="UP001597063">
    <property type="component" value="Unassembled WGS sequence"/>
</dbReference>